<dbReference type="Proteomes" id="UP000887561">
    <property type="component" value="Unplaced"/>
</dbReference>
<evidence type="ECO:0000259" key="2">
    <source>
        <dbReference type="PROSITE" id="PS51304"/>
    </source>
</evidence>
<proteinExistence type="predicted"/>
<organism evidence="3 4">
    <name type="scientific">Meloidogyne javanica</name>
    <name type="common">Root-knot nematode worm</name>
    <dbReference type="NCBI Taxonomy" id="6303"/>
    <lineage>
        <taxon>Eukaryota</taxon>
        <taxon>Metazoa</taxon>
        <taxon>Ecdysozoa</taxon>
        <taxon>Nematoda</taxon>
        <taxon>Chromadorea</taxon>
        <taxon>Rhabditida</taxon>
        <taxon>Tylenchina</taxon>
        <taxon>Tylenchomorpha</taxon>
        <taxon>Tylenchoidea</taxon>
        <taxon>Meloidogynidae</taxon>
        <taxon>Meloidogyninae</taxon>
        <taxon>Meloidogyne</taxon>
        <taxon>Meloidogyne incognita group</taxon>
    </lineage>
</organism>
<keyword evidence="1" id="KW-0430">Lectin</keyword>
<reference evidence="4" key="1">
    <citation type="submission" date="2022-11" db="UniProtKB">
        <authorList>
            <consortium name="WormBaseParasite"/>
        </authorList>
    </citation>
    <scope>IDENTIFICATION</scope>
</reference>
<feature type="domain" description="Galectin" evidence="2">
    <location>
        <begin position="38"/>
        <end position="185"/>
    </location>
</feature>
<dbReference type="Gene3D" id="2.60.120.200">
    <property type="match status" value="1"/>
</dbReference>
<evidence type="ECO:0000313" key="4">
    <source>
        <dbReference type="WBParaSite" id="scaffold3225_cov252.g6238"/>
    </source>
</evidence>
<keyword evidence="3" id="KW-1185">Reference proteome</keyword>
<dbReference type="WBParaSite" id="scaffold3225_cov252.g6238">
    <property type="protein sequence ID" value="scaffold3225_cov252.g6238"/>
    <property type="gene ID" value="scaffold3225_cov252.g6238"/>
</dbReference>
<evidence type="ECO:0000313" key="3">
    <source>
        <dbReference type="Proteomes" id="UP000887561"/>
    </source>
</evidence>
<dbReference type="AlphaFoldDB" id="A0A915M907"/>
<evidence type="ECO:0000256" key="1">
    <source>
        <dbReference type="ARBA" id="ARBA00022734"/>
    </source>
</evidence>
<dbReference type="InterPro" id="IPR001079">
    <property type="entry name" value="Galectin_CRD"/>
</dbReference>
<sequence length="185" mass="21458">MKIIPLKGNFECVIELLSMPKTNNFKYNVYMNEHKVDIEGNIPISAINHILVKFTYSYLNYFLELLEDTKNGVFEVNLFHDVYEFSEIIGDTVLKLEFSFDTEIYNKSMESSNNQKLVMNSFIHKRINSSKQIINEEGGGWQKEITYPNPLGQTGVNFSLRIDIVDKTFNIIINEAIDHISYKTP</sequence>
<protein>
    <submittedName>
        <fullName evidence="4">Galectin domain-containing protein</fullName>
    </submittedName>
</protein>
<name>A0A915M907_MELJA</name>
<dbReference type="PROSITE" id="PS51304">
    <property type="entry name" value="GALECTIN"/>
    <property type="match status" value="1"/>
</dbReference>
<dbReference type="GO" id="GO:0030246">
    <property type="term" value="F:carbohydrate binding"/>
    <property type="evidence" value="ECO:0007669"/>
    <property type="project" value="UniProtKB-KW"/>
</dbReference>
<accession>A0A915M907</accession>